<evidence type="ECO:0000259" key="1">
    <source>
        <dbReference type="Pfam" id="PF04471"/>
    </source>
</evidence>
<dbReference type="Proteomes" id="UP000789901">
    <property type="component" value="Unassembled WGS sequence"/>
</dbReference>
<accession>A0ABN7WFP7</accession>
<evidence type="ECO:0000313" key="2">
    <source>
        <dbReference type="EMBL" id="CAG8830432.1"/>
    </source>
</evidence>
<proteinExistence type="predicted"/>
<gene>
    <name evidence="2" type="ORF">GMARGA_LOCUS30313</name>
</gene>
<comment type="caution">
    <text evidence="2">The sequence shown here is derived from an EMBL/GenBank/DDBJ whole genome shotgun (WGS) entry which is preliminary data.</text>
</comment>
<organism evidence="2 3">
    <name type="scientific">Gigaspora margarita</name>
    <dbReference type="NCBI Taxonomy" id="4874"/>
    <lineage>
        <taxon>Eukaryota</taxon>
        <taxon>Fungi</taxon>
        <taxon>Fungi incertae sedis</taxon>
        <taxon>Mucoromycota</taxon>
        <taxon>Glomeromycotina</taxon>
        <taxon>Glomeromycetes</taxon>
        <taxon>Diversisporales</taxon>
        <taxon>Gigasporaceae</taxon>
        <taxon>Gigaspora</taxon>
    </lineage>
</organism>
<sequence length="161" mass="18426">SGIENYSDGDCYQNSVRIEVKTSSINSSSSKGEELEFLVFRFLKNTMKIDCQRVKLSGPYGDGGINIFENYMGYLILVQCKNYNEKVDVSNIRKFEGVLSRYPKCTILGIFVTFAVDRYTKIAIERADSKDPEECIIDEIVCKIEQKIHIINEKVEIINKN</sequence>
<evidence type="ECO:0000313" key="3">
    <source>
        <dbReference type="Proteomes" id="UP000789901"/>
    </source>
</evidence>
<keyword evidence="3" id="KW-1185">Reference proteome</keyword>
<protein>
    <submittedName>
        <fullName evidence="2">4319_t:CDS:1</fullName>
    </submittedName>
</protein>
<feature type="domain" description="Restriction endonuclease type IV Mrr" evidence="1">
    <location>
        <begin position="31"/>
        <end position="129"/>
    </location>
</feature>
<dbReference type="SUPFAM" id="SSF52980">
    <property type="entry name" value="Restriction endonuclease-like"/>
    <property type="match status" value="1"/>
</dbReference>
<dbReference type="InterPro" id="IPR011335">
    <property type="entry name" value="Restrct_endonuc-II-like"/>
</dbReference>
<reference evidence="2 3" key="1">
    <citation type="submission" date="2021-06" db="EMBL/GenBank/DDBJ databases">
        <authorList>
            <person name="Kallberg Y."/>
            <person name="Tangrot J."/>
            <person name="Rosling A."/>
        </authorList>
    </citation>
    <scope>NUCLEOTIDE SEQUENCE [LARGE SCALE GENOMIC DNA]</scope>
    <source>
        <strain evidence="2 3">120-4 pot B 10/14</strain>
    </source>
</reference>
<dbReference type="EMBL" id="CAJVQB010042474">
    <property type="protein sequence ID" value="CAG8830432.1"/>
    <property type="molecule type" value="Genomic_DNA"/>
</dbReference>
<feature type="non-terminal residue" evidence="2">
    <location>
        <position position="1"/>
    </location>
</feature>
<dbReference type="InterPro" id="IPR011856">
    <property type="entry name" value="tRNA_endonuc-like_dom_sf"/>
</dbReference>
<name>A0ABN7WFP7_GIGMA</name>
<dbReference type="InterPro" id="IPR007560">
    <property type="entry name" value="Restrct_endonuc_IV_Mrr"/>
</dbReference>
<dbReference type="Gene3D" id="3.40.1350.10">
    <property type="match status" value="1"/>
</dbReference>
<dbReference type="Pfam" id="PF04471">
    <property type="entry name" value="Mrr_cat"/>
    <property type="match status" value="1"/>
</dbReference>